<feature type="region of interest" description="Disordered" evidence="1">
    <location>
        <begin position="1"/>
        <end position="21"/>
    </location>
</feature>
<sequence>MSQHEMMKSGGSNRREARKGSAFKTPDNCPCVERFKMRVVFKVQDALRPMLPPCTDENGNETECPTLVPVFSVEGAASQAPGHCPCLERLKMRVLLEADSSGAMGLKCVDENGNETECPTGIVPVSPVEGTVSLAGSVWCPCLTHAWGLAPKRG</sequence>
<organism evidence="2 3">
    <name type="scientific">Archangium violaceum Cb vi76</name>
    <dbReference type="NCBI Taxonomy" id="1406225"/>
    <lineage>
        <taxon>Bacteria</taxon>
        <taxon>Pseudomonadati</taxon>
        <taxon>Myxococcota</taxon>
        <taxon>Myxococcia</taxon>
        <taxon>Myxococcales</taxon>
        <taxon>Cystobacterineae</taxon>
        <taxon>Archangiaceae</taxon>
        <taxon>Archangium</taxon>
    </lineage>
</organism>
<name>A0A084SR14_9BACT</name>
<reference evidence="2 3" key="1">
    <citation type="submission" date="2014-07" db="EMBL/GenBank/DDBJ databases">
        <title>Draft Genome Sequence of Gephyronic Acid Producer, Cystobacter violaceus Strain Cb vi76.</title>
        <authorList>
            <person name="Stevens D.C."/>
            <person name="Young J."/>
            <person name="Carmichael R."/>
            <person name="Tan J."/>
            <person name="Taylor R.E."/>
        </authorList>
    </citation>
    <scope>NUCLEOTIDE SEQUENCE [LARGE SCALE GENOMIC DNA]</scope>
    <source>
        <strain evidence="2 3">Cb vi76</strain>
    </source>
</reference>
<accession>A0A084SR14</accession>
<protein>
    <submittedName>
        <fullName evidence="2">Uncharacterized protein</fullName>
    </submittedName>
</protein>
<dbReference type="EMBL" id="JPMI01000168">
    <property type="protein sequence ID" value="KFA90899.1"/>
    <property type="molecule type" value="Genomic_DNA"/>
</dbReference>
<gene>
    <name evidence="2" type="ORF">Q664_25375</name>
</gene>
<proteinExistence type="predicted"/>
<dbReference type="RefSeq" id="WP_043400580.1">
    <property type="nucleotide sequence ID" value="NZ_JPMI01000168.1"/>
</dbReference>
<evidence type="ECO:0000313" key="3">
    <source>
        <dbReference type="Proteomes" id="UP000028547"/>
    </source>
</evidence>
<evidence type="ECO:0000313" key="2">
    <source>
        <dbReference type="EMBL" id="KFA90899.1"/>
    </source>
</evidence>
<evidence type="ECO:0000256" key="1">
    <source>
        <dbReference type="SAM" id="MobiDB-lite"/>
    </source>
</evidence>
<comment type="caution">
    <text evidence="2">The sequence shown here is derived from an EMBL/GenBank/DDBJ whole genome shotgun (WGS) entry which is preliminary data.</text>
</comment>
<dbReference type="AlphaFoldDB" id="A0A084SR14"/>
<dbReference type="Proteomes" id="UP000028547">
    <property type="component" value="Unassembled WGS sequence"/>
</dbReference>